<dbReference type="GO" id="GO:0019843">
    <property type="term" value="F:rRNA binding"/>
    <property type="evidence" value="ECO:0007669"/>
    <property type="project" value="InterPro"/>
</dbReference>
<dbReference type="GO" id="GO:0003735">
    <property type="term" value="F:structural constituent of ribosome"/>
    <property type="evidence" value="ECO:0007669"/>
    <property type="project" value="InterPro"/>
</dbReference>
<keyword evidence="1" id="KW-0812">Transmembrane</keyword>
<evidence type="ECO:0000256" key="1">
    <source>
        <dbReference type="SAM" id="Phobius"/>
    </source>
</evidence>
<dbReference type="EMBL" id="KX611830">
    <property type="protein sequence ID" value="AOS85533.1"/>
    <property type="molecule type" value="Genomic_DNA"/>
</dbReference>
<dbReference type="InterPro" id="IPR036789">
    <property type="entry name" value="Ribosomal_uL6-like_a/b-dom_sf"/>
</dbReference>
<dbReference type="GeneID" id="29292395"/>
<organism evidence="2">
    <name type="scientific">Paramoeba pemaquidensis</name>
    <dbReference type="NCBI Taxonomy" id="180228"/>
    <lineage>
        <taxon>Eukaryota</taxon>
        <taxon>Amoebozoa</taxon>
        <taxon>Discosea</taxon>
        <taxon>Flabellinia</taxon>
        <taxon>Dactylopodida</taxon>
        <taxon>Paramoebidae</taxon>
        <taxon>Paramoeba</taxon>
    </lineage>
</organism>
<dbReference type="SUPFAM" id="SSF56053">
    <property type="entry name" value="Ribosomal protein L6"/>
    <property type="match status" value="1"/>
</dbReference>
<dbReference type="PRINTS" id="PR00059">
    <property type="entry name" value="RIBOSOMALL6"/>
</dbReference>
<name>A0A1D8D5E0_9EUKA</name>
<protein>
    <submittedName>
        <fullName evidence="2">Ribosomal protein large subunit 6</fullName>
    </submittedName>
</protein>
<keyword evidence="1" id="KW-1133">Transmembrane helix</keyword>
<geneLocation type="mitochondrion" evidence="2"/>
<proteinExistence type="predicted"/>
<dbReference type="AlphaFoldDB" id="A0A1D8D5E0"/>
<reference evidence="2" key="1">
    <citation type="submission" date="2016-07" db="EMBL/GenBank/DDBJ databases">
        <title>Evolution of an obligate endosymbiont from a free-living kinetoplastid protist.</title>
        <authorList>
            <person name="Tanifuji G."/>
            <person name="Curtis B.A."/>
            <person name="Cenci U."/>
            <person name="David V."/>
            <person name="Dean S."/>
            <person name="Fiala I."/>
            <person name="Flegontov P."/>
            <person name="Kelly S."/>
            <person name="Johnson-MacKinnon J."/>
            <person name="Moog D."/>
            <person name="Nakayama T."/>
            <person name="Onodera N.T."/>
            <person name="Inagaki Y."/>
            <person name="Hashimoto T."/>
            <person name="Gull K."/>
            <person name="Lukes J."/>
            <person name="Archibald J.M."/>
        </authorList>
    </citation>
    <scope>NUCLEOTIDE SEQUENCE</scope>
</reference>
<evidence type="ECO:0000313" key="2">
    <source>
        <dbReference type="EMBL" id="AOS85533.1"/>
    </source>
</evidence>
<dbReference type="Gene3D" id="3.90.930.12">
    <property type="entry name" value="Ribosomal protein L6, alpha-beta domain"/>
    <property type="match status" value="1"/>
</dbReference>
<keyword evidence="1" id="KW-0472">Membrane</keyword>
<dbReference type="GO" id="GO:0006412">
    <property type="term" value="P:translation"/>
    <property type="evidence" value="ECO:0007669"/>
    <property type="project" value="InterPro"/>
</dbReference>
<dbReference type="GO" id="GO:0005840">
    <property type="term" value="C:ribosome"/>
    <property type="evidence" value="ECO:0007669"/>
    <property type="project" value="UniProtKB-KW"/>
</dbReference>
<sequence length="188" mass="22959">MVKMFYKKNMRETSFINKLFSREGVLNIFYNKYFLVLNNRLDNSFFLIFNDLNLNKIKYRNNYFYFYTNSNFKKFKINIKKHIKNLLRGFCLIIDIIGLGYYITKTNIQKNLIRLSVGHNHCIYYYLPKGVFFRTKRRQIFLFSFSYFLIKNISVDILNFRKLSVYKLKGIKLKDVLYKKKNWKKGVN</sequence>
<accession>A0A1D8D5E0</accession>
<gene>
    <name evidence="2" type="primary">rpl6</name>
</gene>
<dbReference type="InterPro" id="IPR019906">
    <property type="entry name" value="Ribosomal_uL6_bac-type"/>
</dbReference>
<keyword evidence="2" id="KW-0687">Ribonucleoprotein</keyword>
<feature type="transmembrane region" description="Helical" evidence="1">
    <location>
        <begin position="86"/>
        <end position="104"/>
    </location>
</feature>
<keyword evidence="2" id="KW-0689">Ribosomal protein</keyword>
<keyword evidence="2" id="KW-0496">Mitochondrion</keyword>
<dbReference type="RefSeq" id="YP_009308395.1">
    <property type="nucleotide sequence ID" value="NC_031417.1"/>
</dbReference>